<proteinExistence type="inferred from homology"/>
<evidence type="ECO:0000313" key="3">
    <source>
        <dbReference type="Ensembl" id="ENSPNYP00000018318.1"/>
    </source>
</evidence>
<dbReference type="STRING" id="303518.ENSPNYP00000018318"/>
<protein>
    <submittedName>
        <fullName evidence="3">Tpd52 like 2a</fullName>
    </submittedName>
</protein>
<dbReference type="InterPro" id="IPR007327">
    <property type="entry name" value="TPD52"/>
</dbReference>
<dbReference type="Ensembl" id="ENSPNYT00000018776.1">
    <property type="protein sequence ID" value="ENSPNYP00000018318.1"/>
    <property type="gene ID" value="ENSPNYG00000013842.1"/>
</dbReference>
<dbReference type="PANTHER" id="PTHR19307">
    <property type="entry name" value="TUMOR PROTEIN D52"/>
    <property type="match status" value="1"/>
</dbReference>
<dbReference type="AlphaFoldDB" id="A0A3B4G9K1"/>
<evidence type="ECO:0000256" key="1">
    <source>
        <dbReference type="ARBA" id="ARBA00005702"/>
    </source>
</evidence>
<dbReference type="GO" id="GO:0005737">
    <property type="term" value="C:cytoplasm"/>
    <property type="evidence" value="ECO:0007669"/>
    <property type="project" value="TreeGrafter"/>
</dbReference>
<organism evidence="3">
    <name type="scientific">Pundamilia nyererei</name>
    <dbReference type="NCBI Taxonomy" id="303518"/>
    <lineage>
        <taxon>Eukaryota</taxon>
        <taxon>Metazoa</taxon>
        <taxon>Chordata</taxon>
        <taxon>Craniata</taxon>
        <taxon>Vertebrata</taxon>
        <taxon>Euteleostomi</taxon>
        <taxon>Actinopterygii</taxon>
        <taxon>Neopterygii</taxon>
        <taxon>Teleostei</taxon>
        <taxon>Neoteleostei</taxon>
        <taxon>Acanthomorphata</taxon>
        <taxon>Ovalentaria</taxon>
        <taxon>Cichlomorphae</taxon>
        <taxon>Cichliformes</taxon>
        <taxon>Cichlidae</taxon>
        <taxon>African cichlids</taxon>
        <taxon>Pseudocrenilabrinae</taxon>
        <taxon>Haplochromini</taxon>
        <taxon>Pundamilia</taxon>
    </lineage>
</organism>
<dbReference type="Pfam" id="PF04201">
    <property type="entry name" value="TPD52"/>
    <property type="match status" value="1"/>
</dbReference>
<accession>A0A3B4G9K1</accession>
<dbReference type="PANTHER" id="PTHR19307:SF13">
    <property type="entry name" value="TUMOR PROTEIN D54"/>
    <property type="match status" value="1"/>
</dbReference>
<name>A0A3B4G9K1_9CICH</name>
<sequence>FSEDFCFLNLIQDMRDASTWPLAHLASSEIVSVEGKQEEKAQTEDEIQALRQVLLAKEQYAADIRRQLGMSPLGNIKQSISKGWQEVQTSAPYVRTRDSLSHAGQVTSAAMSSVGVVITRRLAQMRYTHSQHSSTFRSFEEMVGNMKVNSRKVDKTVSSVLLVLNTVTCFIG</sequence>
<keyword evidence="2" id="KW-0175">Coiled coil</keyword>
<reference evidence="3" key="1">
    <citation type="submission" date="2023-09" db="UniProtKB">
        <authorList>
            <consortium name="Ensembl"/>
        </authorList>
    </citation>
    <scope>IDENTIFICATION</scope>
</reference>
<dbReference type="GeneTree" id="ENSGT00940000155572"/>
<evidence type="ECO:0000256" key="2">
    <source>
        <dbReference type="ARBA" id="ARBA00023054"/>
    </source>
</evidence>
<comment type="similarity">
    <text evidence="1">Belongs to the TPD52 family.</text>
</comment>